<keyword evidence="3" id="KW-1185">Reference proteome</keyword>
<dbReference type="RefSeq" id="WP_121459142.1">
    <property type="nucleotide sequence ID" value="NZ_RBXP01000018.1"/>
</dbReference>
<accession>A0A495VPN2</accession>
<dbReference type="AlphaFoldDB" id="A0A495VPN2"/>
<dbReference type="EMBL" id="RBXP01000018">
    <property type="protein sequence ID" value="RKT50305.1"/>
    <property type="molecule type" value="Genomic_DNA"/>
</dbReference>
<comment type="caution">
    <text evidence="2">The sequence shown here is derived from an EMBL/GenBank/DDBJ whole genome shotgun (WGS) entry which is preliminary data.</text>
</comment>
<gene>
    <name evidence="2" type="ORF">DFR40_2859</name>
</gene>
<keyword evidence="1" id="KW-0175">Coiled coil</keyword>
<reference evidence="2 3" key="1">
    <citation type="submission" date="2018-10" db="EMBL/GenBank/DDBJ databases">
        <title>Genomic Encyclopedia of Type Strains, Phase IV (KMG-IV): sequencing the most valuable type-strain genomes for metagenomic binning, comparative biology and taxonomic classification.</title>
        <authorList>
            <person name="Goeker M."/>
        </authorList>
    </citation>
    <scope>NUCLEOTIDE SEQUENCE [LARGE SCALE GENOMIC DNA]</scope>
    <source>
        <strain evidence="2 3">DSM 23841</strain>
    </source>
</reference>
<sequence>MKPIAPLAPALRRPLINALAISLACLLTLAGTALHQSRLQAELARLQLAVQQLEQARSAATKAADETRQHLASLGNAGPMAIPVGILPAGAGGGVLEPCGDSASPWERRCARIQLTTRHELPLLEALARWHALSPGQHQLEACRIVRGDDGLDSDCRLVHLRLRDR</sequence>
<evidence type="ECO:0000313" key="3">
    <source>
        <dbReference type="Proteomes" id="UP000270626"/>
    </source>
</evidence>
<proteinExistence type="predicted"/>
<dbReference type="Proteomes" id="UP000270626">
    <property type="component" value="Unassembled WGS sequence"/>
</dbReference>
<organism evidence="2 3">
    <name type="scientific">Azonexus fungiphilus</name>
    <dbReference type="NCBI Taxonomy" id="146940"/>
    <lineage>
        <taxon>Bacteria</taxon>
        <taxon>Pseudomonadati</taxon>
        <taxon>Pseudomonadota</taxon>
        <taxon>Betaproteobacteria</taxon>
        <taxon>Rhodocyclales</taxon>
        <taxon>Azonexaceae</taxon>
        <taxon>Azonexus</taxon>
    </lineage>
</organism>
<protein>
    <submittedName>
        <fullName evidence="2">Uncharacterized protein</fullName>
    </submittedName>
</protein>
<name>A0A495VPN2_9RHOO</name>
<evidence type="ECO:0000256" key="1">
    <source>
        <dbReference type="SAM" id="Coils"/>
    </source>
</evidence>
<dbReference type="OrthoDB" id="9975818at2"/>
<evidence type="ECO:0000313" key="2">
    <source>
        <dbReference type="EMBL" id="RKT50305.1"/>
    </source>
</evidence>
<feature type="coiled-coil region" evidence="1">
    <location>
        <begin position="36"/>
        <end position="70"/>
    </location>
</feature>
<dbReference type="PROSITE" id="PS51257">
    <property type="entry name" value="PROKAR_LIPOPROTEIN"/>
    <property type="match status" value="1"/>
</dbReference>